<dbReference type="InterPro" id="IPR004199">
    <property type="entry name" value="B-gal_small/dom_5"/>
</dbReference>
<dbReference type="InterPro" id="IPR006102">
    <property type="entry name" value="Ig-like_GH2"/>
</dbReference>
<dbReference type="GO" id="GO:0009341">
    <property type="term" value="C:beta-galactosidase complex"/>
    <property type="evidence" value="ECO:0007669"/>
    <property type="project" value="InterPro"/>
</dbReference>
<dbReference type="InterPro" id="IPR006101">
    <property type="entry name" value="Glyco_hydro_2"/>
</dbReference>
<name>A0A1T5CV71_9BACT</name>
<dbReference type="InterPro" id="IPR013783">
    <property type="entry name" value="Ig-like_fold"/>
</dbReference>
<sequence>MFALFCLVMSSDFNQTEGVDIWILHQTHFNIKYEFMKKTIAALGFMLLCSGLSAQSENGLPEWQSQHAIGLNKLAPHTYVWPYETRESVIRRDHTSSPFYQCLDGKWKFHWVKNPDNRPKDFYKPSYYVGNWADIKVPGNWERQGYGTAIYVNETYEFGKPTPPVVPHAENEVGSYRRAFTIPATWKDRRVVLCLEGVNSFYYVWINGKLMGYNQGSKTAAEWDITKELKDGENIIALEVYRWSAGSYLECQDFWRISGIERSVYLYSTPKQYVSDYKVISTLDTVDYKTGQFDLTVNVAEAATSSSVKYELLDAEMNMILSETKKISKEQGNQAIVFSKKNIPGVKPWSAESPTLYSLIISLLDEKGEVVQYTGCQVGFKTSEIKNGRFCINGVPVLVKGTNRHEHSQAGRTVTKELMLQDIKLMKQNNINTVRNSHYPTDPLWYELCNQYGLYVIDEANIESHGMGYGAASLAKDSTWLDAHMDRTKRMYERSKNHPSIVIWSLGNEAGNGINFERTYDWLKSVEKDRLVQYERAEQNYNTDIYCRMYRSVDEIKAYLTQTNPKPYRPFILCEYVHAMGNSVGGLKEYWDVFENEPMAQGGCVWDWVDQSFREVDANGKWFWSYGGDYGPKDVPSFGNFCGNGLVNAIREPHQHLMEVKKIYQYIKTTLVDKENLTVKIKNWNDFTDLSAYTLHWDITSDQGVVLKNGTMSLACAPHDTTLITIGKVILPNSVSEAFLNLRWTPVKETEFLSTDYEVAYDQFVLEGTKGMDNAKNRIAGKKLNVNGYTITNDLVSATISDKTGELTSFVFKGEEMLTSPIRLDLFRAPTDNDNRDWFGSKHWYAAGLDSLTQQVKDIKVTGTGNNRVVETTVDLINSKNVKTGTSSFIYTIKKDGILHIGATYTPDTSVVKSLARVGITFAMPNRFYQVSYLGRGEHETYADRKQSGRIGIYETTVPAMYHAYITPQATGNRTDTRWVNLSDEQGRGLYINSIKPFEFSALPYSDRVIDNATHLNYLVEDGTVTVHLDAVQSGVGTATCGPGVQESYRVPLKTHTFEFTLQPR</sequence>
<dbReference type="InterPro" id="IPR032312">
    <property type="entry name" value="LacZ_4"/>
</dbReference>
<evidence type="ECO:0000256" key="9">
    <source>
        <dbReference type="ARBA" id="ARBA00032230"/>
    </source>
</evidence>
<dbReference type="InterPro" id="IPR017853">
    <property type="entry name" value="GH"/>
</dbReference>
<proteinExistence type="inferred from homology"/>
<dbReference type="SUPFAM" id="SSF49303">
    <property type="entry name" value="beta-Galactosidase/glucuronidase domain"/>
    <property type="match status" value="2"/>
</dbReference>
<dbReference type="InterPro" id="IPR036156">
    <property type="entry name" value="Beta-gal/glucu_dom_sf"/>
</dbReference>
<keyword evidence="8 10" id="KW-0326">Glycosidase</keyword>
<dbReference type="Pfam" id="PF02836">
    <property type="entry name" value="Glyco_hydro_2_C"/>
    <property type="match status" value="1"/>
</dbReference>
<dbReference type="Gene3D" id="3.20.20.80">
    <property type="entry name" value="Glycosidases"/>
    <property type="match status" value="1"/>
</dbReference>
<keyword evidence="13" id="KW-1185">Reference proteome</keyword>
<keyword evidence="6 10" id="KW-0378">Hydrolase</keyword>
<evidence type="ECO:0000256" key="5">
    <source>
        <dbReference type="ARBA" id="ARBA00012756"/>
    </source>
</evidence>
<gene>
    <name evidence="12" type="ORF">SAMN05660349_02113</name>
</gene>
<dbReference type="SUPFAM" id="SSF51445">
    <property type="entry name" value="(Trans)glycosidases"/>
    <property type="match status" value="1"/>
</dbReference>
<evidence type="ECO:0000256" key="4">
    <source>
        <dbReference type="ARBA" id="ARBA00011245"/>
    </source>
</evidence>
<evidence type="ECO:0000256" key="6">
    <source>
        <dbReference type="ARBA" id="ARBA00022801"/>
    </source>
</evidence>
<evidence type="ECO:0000313" key="12">
    <source>
        <dbReference type="EMBL" id="SKB63221.1"/>
    </source>
</evidence>
<dbReference type="PANTHER" id="PTHR46323:SF2">
    <property type="entry name" value="BETA-GALACTOSIDASE"/>
    <property type="match status" value="1"/>
</dbReference>
<comment type="similarity">
    <text evidence="3 10">Belongs to the glycosyl hydrolase 2 family.</text>
</comment>
<dbReference type="AlphaFoldDB" id="A0A1T5CV71"/>
<dbReference type="InterPro" id="IPR023230">
    <property type="entry name" value="Glyco_hydro_2_CS"/>
</dbReference>
<dbReference type="SMART" id="SM01038">
    <property type="entry name" value="Bgal_small_N"/>
    <property type="match status" value="1"/>
</dbReference>
<dbReference type="SUPFAM" id="SSF49785">
    <property type="entry name" value="Galactose-binding domain-like"/>
    <property type="match status" value="1"/>
</dbReference>
<dbReference type="PROSITE" id="PS00719">
    <property type="entry name" value="GLYCOSYL_HYDROL_F2_1"/>
    <property type="match status" value="1"/>
</dbReference>
<dbReference type="InterPro" id="IPR006103">
    <property type="entry name" value="Glyco_hydro_2_cat"/>
</dbReference>
<dbReference type="PANTHER" id="PTHR46323">
    <property type="entry name" value="BETA-GALACTOSIDASE"/>
    <property type="match status" value="1"/>
</dbReference>
<dbReference type="EMBL" id="FUYQ01000014">
    <property type="protein sequence ID" value="SKB63221.1"/>
    <property type="molecule type" value="Genomic_DNA"/>
</dbReference>
<comment type="cofactor">
    <cofactor evidence="2">
        <name>Ca(2+)</name>
        <dbReference type="ChEBI" id="CHEBI:29108"/>
    </cofactor>
</comment>
<dbReference type="Pfam" id="PF02837">
    <property type="entry name" value="Glyco_hydro_2_N"/>
    <property type="match status" value="1"/>
</dbReference>
<comment type="catalytic activity">
    <reaction evidence="1 10">
        <text>Hydrolysis of terminal non-reducing beta-D-galactose residues in beta-D-galactosides.</text>
        <dbReference type="EC" id="3.2.1.23"/>
    </reaction>
</comment>
<evidence type="ECO:0000259" key="11">
    <source>
        <dbReference type="SMART" id="SM01038"/>
    </source>
</evidence>
<dbReference type="InterPro" id="IPR050347">
    <property type="entry name" value="Bact_Beta-galactosidase"/>
</dbReference>
<evidence type="ECO:0000256" key="2">
    <source>
        <dbReference type="ARBA" id="ARBA00001913"/>
    </source>
</evidence>
<organism evidence="12 13">
    <name type="scientific">Parabacteroides chartae</name>
    <dbReference type="NCBI Taxonomy" id="1037355"/>
    <lineage>
        <taxon>Bacteria</taxon>
        <taxon>Pseudomonadati</taxon>
        <taxon>Bacteroidota</taxon>
        <taxon>Bacteroidia</taxon>
        <taxon>Bacteroidales</taxon>
        <taxon>Tannerellaceae</taxon>
        <taxon>Parabacteroides</taxon>
    </lineage>
</organism>
<dbReference type="InterPro" id="IPR008979">
    <property type="entry name" value="Galactose-bd-like_sf"/>
</dbReference>
<feature type="domain" description="Beta galactosidase small chain/" evidence="11">
    <location>
        <begin position="790"/>
        <end position="1063"/>
    </location>
</feature>
<dbReference type="Gene3D" id="2.60.120.260">
    <property type="entry name" value="Galactose-binding domain-like"/>
    <property type="match status" value="1"/>
</dbReference>
<evidence type="ECO:0000256" key="3">
    <source>
        <dbReference type="ARBA" id="ARBA00007401"/>
    </source>
</evidence>
<protein>
    <recommendedName>
        <fullName evidence="5 10">Beta-galactosidase</fullName>
        <ecNumber evidence="5 10">3.2.1.23</ecNumber>
    </recommendedName>
    <alternativeName>
        <fullName evidence="9 10">Lactase</fullName>
    </alternativeName>
</protein>
<dbReference type="GO" id="GO:0004565">
    <property type="term" value="F:beta-galactosidase activity"/>
    <property type="evidence" value="ECO:0007669"/>
    <property type="project" value="UniProtKB-EC"/>
</dbReference>
<dbReference type="InterPro" id="IPR014718">
    <property type="entry name" value="GH-type_carb-bd"/>
</dbReference>
<dbReference type="Proteomes" id="UP000190852">
    <property type="component" value="Unassembled WGS sequence"/>
</dbReference>
<accession>A0A1T5CV71</accession>
<dbReference type="Pfam" id="PF00703">
    <property type="entry name" value="Glyco_hydro_2"/>
    <property type="match status" value="1"/>
</dbReference>
<dbReference type="Pfam" id="PF02929">
    <property type="entry name" value="Bgal_small_N"/>
    <property type="match status" value="1"/>
</dbReference>
<dbReference type="Gene3D" id="2.70.98.10">
    <property type="match status" value="1"/>
</dbReference>
<evidence type="ECO:0000256" key="8">
    <source>
        <dbReference type="ARBA" id="ARBA00023295"/>
    </source>
</evidence>
<dbReference type="InterPro" id="IPR006104">
    <property type="entry name" value="Glyco_hydro_2_N"/>
</dbReference>
<dbReference type="Pfam" id="PF16353">
    <property type="entry name" value="LacZ_4"/>
    <property type="match status" value="1"/>
</dbReference>
<dbReference type="Gene3D" id="2.60.40.10">
    <property type="entry name" value="Immunoglobulins"/>
    <property type="match status" value="2"/>
</dbReference>
<dbReference type="PRINTS" id="PR00132">
    <property type="entry name" value="GLHYDRLASE2"/>
</dbReference>
<evidence type="ECO:0000313" key="13">
    <source>
        <dbReference type="Proteomes" id="UP000190852"/>
    </source>
</evidence>
<dbReference type="GO" id="GO:0005990">
    <property type="term" value="P:lactose catabolic process"/>
    <property type="evidence" value="ECO:0007669"/>
    <property type="project" value="TreeGrafter"/>
</dbReference>
<evidence type="ECO:0000256" key="1">
    <source>
        <dbReference type="ARBA" id="ARBA00001412"/>
    </source>
</evidence>
<dbReference type="InterPro" id="IPR011013">
    <property type="entry name" value="Gal_mutarotase_sf_dom"/>
</dbReference>
<evidence type="ECO:0000256" key="7">
    <source>
        <dbReference type="ARBA" id="ARBA00022837"/>
    </source>
</evidence>
<reference evidence="13" key="1">
    <citation type="submission" date="2017-02" db="EMBL/GenBank/DDBJ databases">
        <authorList>
            <person name="Varghese N."/>
            <person name="Submissions S."/>
        </authorList>
    </citation>
    <scope>NUCLEOTIDE SEQUENCE [LARGE SCALE GENOMIC DNA]</scope>
    <source>
        <strain evidence="13">DSM 24967</strain>
    </source>
</reference>
<dbReference type="FunFam" id="3.20.20.80:FF:000123">
    <property type="entry name" value="Beta-galactosidase"/>
    <property type="match status" value="1"/>
</dbReference>
<dbReference type="GO" id="GO:0030246">
    <property type="term" value="F:carbohydrate binding"/>
    <property type="evidence" value="ECO:0007669"/>
    <property type="project" value="InterPro"/>
</dbReference>
<dbReference type="SUPFAM" id="SSF74650">
    <property type="entry name" value="Galactose mutarotase-like"/>
    <property type="match status" value="1"/>
</dbReference>
<evidence type="ECO:0000256" key="10">
    <source>
        <dbReference type="RuleBase" id="RU361154"/>
    </source>
</evidence>
<comment type="subunit">
    <text evidence="4">Monomer.</text>
</comment>
<keyword evidence="7" id="KW-0106">Calcium</keyword>
<dbReference type="EC" id="3.2.1.23" evidence="5 10"/>